<evidence type="ECO:0000313" key="3">
    <source>
        <dbReference type="EnsemblMetazoa" id="HelroP167771"/>
    </source>
</evidence>
<dbReference type="KEGG" id="hro:HELRODRAFT_167771"/>
<dbReference type="InParanoid" id="T1EZS5"/>
<reference evidence="2 4" key="2">
    <citation type="journal article" date="2013" name="Nature">
        <title>Insights into bilaterian evolution from three spiralian genomes.</title>
        <authorList>
            <person name="Simakov O."/>
            <person name="Marletaz F."/>
            <person name="Cho S.J."/>
            <person name="Edsinger-Gonzales E."/>
            <person name="Havlak P."/>
            <person name="Hellsten U."/>
            <person name="Kuo D.H."/>
            <person name="Larsson T."/>
            <person name="Lv J."/>
            <person name="Arendt D."/>
            <person name="Savage R."/>
            <person name="Osoegawa K."/>
            <person name="de Jong P."/>
            <person name="Grimwood J."/>
            <person name="Chapman J.A."/>
            <person name="Shapiro H."/>
            <person name="Aerts A."/>
            <person name="Otillar R.P."/>
            <person name="Terry A.Y."/>
            <person name="Boore J.L."/>
            <person name="Grigoriev I.V."/>
            <person name="Lindberg D.R."/>
            <person name="Seaver E.C."/>
            <person name="Weisblat D.A."/>
            <person name="Putnam N.H."/>
            <person name="Rokhsar D.S."/>
        </authorList>
    </citation>
    <scope>NUCLEOTIDE SEQUENCE</scope>
</reference>
<dbReference type="AlphaFoldDB" id="T1EZS5"/>
<evidence type="ECO:0000256" key="1">
    <source>
        <dbReference type="SAM" id="MobiDB-lite"/>
    </source>
</evidence>
<proteinExistence type="predicted"/>
<dbReference type="Proteomes" id="UP000015101">
    <property type="component" value="Unassembled WGS sequence"/>
</dbReference>
<dbReference type="EMBL" id="KB095905">
    <property type="protein sequence ID" value="ESO09944.1"/>
    <property type="molecule type" value="Genomic_DNA"/>
</dbReference>
<gene>
    <name evidence="3" type="primary">20202075</name>
    <name evidence="2" type="ORF">HELRODRAFT_167771</name>
</gene>
<protein>
    <submittedName>
        <fullName evidence="2 3">Uncharacterized protein</fullName>
    </submittedName>
</protein>
<feature type="region of interest" description="Disordered" evidence="1">
    <location>
        <begin position="1"/>
        <end position="71"/>
    </location>
</feature>
<dbReference type="GeneID" id="20202075"/>
<reference evidence="3" key="3">
    <citation type="submission" date="2015-06" db="UniProtKB">
        <authorList>
            <consortium name="EnsemblMetazoa"/>
        </authorList>
    </citation>
    <scope>IDENTIFICATION</scope>
</reference>
<dbReference type="EnsemblMetazoa" id="HelroT167771">
    <property type="protein sequence ID" value="HelroP167771"/>
    <property type="gene ID" value="HelroG167771"/>
</dbReference>
<dbReference type="CTD" id="20202075"/>
<sequence length="170" mass="18895">MDDLEAEIQIGNKITSNGSMEGSFQMHRSAGLIFSQKDGMSRIRSIPSSPSTPPPSPSSPPPSPSSRHLSSLKKNNLMIQHSTVLVHVLKAEARRVINDSVPSLVQNFECDRERSMTPGKLSELTPKVNVQQIFPESYLAVKTFHKRKCDFSSVLNNNEIVYVLVFSDQL</sequence>
<feature type="compositionally biased region" description="Polar residues" evidence="1">
    <location>
        <begin position="12"/>
        <end position="22"/>
    </location>
</feature>
<organism evidence="3 4">
    <name type="scientific">Helobdella robusta</name>
    <name type="common">Californian leech</name>
    <dbReference type="NCBI Taxonomy" id="6412"/>
    <lineage>
        <taxon>Eukaryota</taxon>
        <taxon>Metazoa</taxon>
        <taxon>Spiralia</taxon>
        <taxon>Lophotrochozoa</taxon>
        <taxon>Annelida</taxon>
        <taxon>Clitellata</taxon>
        <taxon>Hirudinea</taxon>
        <taxon>Rhynchobdellida</taxon>
        <taxon>Glossiphoniidae</taxon>
        <taxon>Helobdella</taxon>
    </lineage>
</organism>
<feature type="compositionally biased region" description="Pro residues" evidence="1">
    <location>
        <begin position="50"/>
        <end position="64"/>
    </location>
</feature>
<evidence type="ECO:0000313" key="2">
    <source>
        <dbReference type="EMBL" id="ESO09944.1"/>
    </source>
</evidence>
<dbReference type="RefSeq" id="XP_009011758.1">
    <property type="nucleotide sequence ID" value="XM_009013510.1"/>
</dbReference>
<dbReference type="HOGENOM" id="CLU_1572326_0_0_1"/>
<keyword evidence="4" id="KW-1185">Reference proteome</keyword>
<reference evidence="4" key="1">
    <citation type="submission" date="2012-12" db="EMBL/GenBank/DDBJ databases">
        <authorList>
            <person name="Hellsten U."/>
            <person name="Grimwood J."/>
            <person name="Chapman J.A."/>
            <person name="Shapiro H."/>
            <person name="Aerts A."/>
            <person name="Otillar R.P."/>
            <person name="Terry A.Y."/>
            <person name="Boore J.L."/>
            <person name="Simakov O."/>
            <person name="Marletaz F."/>
            <person name="Cho S.-J."/>
            <person name="Edsinger-Gonzales E."/>
            <person name="Havlak P."/>
            <person name="Kuo D.-H."/>
            <person name="Larsson T."/>
            <person name="Lv J."/>
            <person name="Arendt D."/>
            <person name="Savage R."/>
            <person name="Osoegawa K."/>
            <person name="de Jong P."/>
            <person name="Lindberg D.R."/>
            <person name="Seaver E.C."/>
            <person name="Weisblat D.A."/>
            <person name="Putnam N.H."/>
            <person name="Grigoriev I.V."/>
            <person name="Rokhsar D.S."/>
        </authorList>
    </citation>
    <scope>NUCLEOTIDE SEQUENCE</scope>
</reference>
<accession>T1EZS5</accession>
<evidence type="ECO:0000313" key="4">
    <source>
        <dbReference type="Proteomes" id="UP000015101"/>
    </source>
</evidence>
<name>T1EZS5_HELRO</name>
<dbReference type="EMBL" id="AMQM01002843">
    <property type="status" value="NOT_ANNOTATED_CDS"/>
    <property type="molecule type" value="Genomic_DNA"/>
</dbReference>